<dbReference type="InterPro" id="IPR016024">
    <property type="entry name" value="ARM-type_fold"/>
</dbReference>
<gene>
    <name evidence="6" type="ORF">VNE69_04208</name>
</gene>
<organism evidence="6 7">
    <name type="scientific">Vairimorpha necatrix</name>
    <dbReference type="NCBI Taxonomy" id="6039"/>
    <lineage>
        <taxon>Eukaryota</taxon>
        <taxon>Fungi</taxon>
        <taxon>Fungi incertae sedis</taxon>
        <taxon>Microsporidia</taxon>
        <taxon>Nosematidae</taxon>
        <taxon>Vairimorpha</taxon>
    </lineage>
</organism>
<dbReference type="AlphaFoldDB" id="A0AAX4JBR4"/>
<dbReference type="KEGG" id="vnx:VNE69_04208"/>
<dbReference type="GO" id="GO:0003743">
    <property type="term" value="F:translation initiation factor activity"/>
    <property type="evidence" value="ECO:0007669"/>
    <property type="project" value="UniProtKB-KW"/>
</dbReference>
<evidence type="ECO:0000256" key="4">
    <source>
        <dbReference type="SAM" id="MobiDB-lite"/>
    </source>
</evidence>
<evidence type="ECO:0000256" key="1">
    <source>
        <dbReference type="ARBA" id="ARBA00005775"/>
    </source>
</evidence>
<dbReference type="Gene3D" id="1.25.40.180">
    <property type="match status" value="1"/>
</dbReference>
<dbReference type="GO" id="GO:0016281">
    <property type="term" value="C:eukaryotic translation initiation factor 4F complex"/>
    <property type="evidence" value="ECO:0007669"/>
    <property type="project" value="TreeGrafter"/>
</dbReference>
<sequence length="654" mass="76641">MSEDTSSIVKKIIYKFTKPLLTFVKEEDLYELRTKSAPPLNIIEEKKDTKKYVLCKPDGTPISLEDLSDVSDDSSEELDTEKSQDENKKDEIKQDEIKKDEIKKDEIKQDETKQDENQDKQKLDVKQNEEQDKQKLDEKQNENQEQVKLDEKQNEDKMNKIKCHTCEGINVKREKLLNDLLESYKKPAPYVFVPSSIPQIKYSVSDIMSCKEITPFSLKLLVKNTVKVPVNYKDFKLNKETILEKANFELNKLTNTNIKKIINNLRSLDLQTIEQSKFIGNLIVFKAINEPQYCTQYAMVVGALKKDFKSKEEKHLFKSQTAFFGTVLTSSMKILEEKIEWSDKIILDRKSYKNSFEYERAFEEQETKRYTKKKKTMGVVDFLCNLYNLDIITLKHIKTRLDELLKIDNEEVIEVLGKFIDKIGEKMTLNEKSDYANMICTYLDKNKDKYVNRVKFYIMDVLDRKSKWKKPVNKTGNTFALLEVEEDMNNENRQEYESGRKNIDYVASKNIDYVASKDIENDDHIPEEDIVRNIGIIYEDLNEINDEEDEILILDSFALGSQNYGKNNFFTIYLLECIVSNKKTKKLTDFFIKYFPDFSLSKGEVFDILEKHKNNLNEIRIDSPLAPKNYKGIIELFKKNEILDGEAYDKLSIN</sequence>
<evidence type="ECO:0000256" key="2">
    <source>
        <dbReference type="ARBA" id="ARBA00022540"/>
    </source>
</evidence>
<evidence type="ECO:0000259" key="5">
    <source>
        <dbReference type="Pfam" id="PF02854"/>
    </source>
</evidence>
<dbReference type="RefSeq" id="XP_065329531.1">
    <property type="nucleotide sequence ID" value="XM_065473459.1"/>
</dbReference>
<dbReference type="InterPro" id="IPR003890">
    <property type="entry name" value="MIF4G-like_typ-3"/>
</dbReference>
<dbReference type="GeneID" id="90541198"/>
<name>A0AAX4JBR4_9MICR</name>
<protein>
    <submittedName>
        <fullName evidence="6">Eukaryotic translation initiation factor 4G (Eif4g)</fullName>
    </submittedName>
</protein>
<evidence type="ECO:0000313" key="7">
    <source>
        <dbReference type="Proteomes" id="UP001334084"/>
    </source>
</evidence>
<dbReference type="Pfam" id="PF02854">
    <property type="entry name" value="MIF4G"/>
    <property type="match status" value="1"/>
</dbReference>
<reference evidence="6" key="1">
    <citation type="journal article" date="2024" name="BMC Genomics">
        <title>Functional annotation of a divergent genome using sequence and structure-based similarity.</title>
        <authorList>
            <person name="Svedberg D."/>
            <person name="Winiger R.R."/>
            <person name="Berg A."/>
            <person name="Sharma H."/>
            <person name="Tellgren-Roth C."/>
            <person name="Debrunner-Vossbrinck B.A."/>
            <person name="Vossbrinck C.R."/>
            <person name="Barandun J."/>
        </authorList>
    </citation>
    <scope>NUCLEOTIDE SEQUENCE</scope>
    <source>
        <strain evidence="6">Illinois isolate</strain>
    </source>
</reference>
<feature type="region of interest" description="Disordered" evidence="4">
    <location>
        <begin position="57"/>
        <end position="153"/>
    </location>
</feature>
<dbReference type="SUPFAM" id="SSF48371">
    <property type="entry name" value="ARM repeat"/>
    <property type="match status" value="1"/>
</dbReference>
<dbReference type="PANTHER" id="PTHR23253">
    <property type="entry name" value="EUKARYOTIC TRANSLATION INITIATION FACTOR 4 GAMMA"/>
    <property type="match status" value="1"/>
</dbReference>
<keyword evidence="7" id="KW-1185">Reference proteome</keyword>
<dbReference type="Proteomes" id="UP001334084">
    <property type="component" value="Chromosome 4"/>
</dbReference>
<accession>A0AAX4JBR4</accession>
<dbReference type="GO" id="GO:0003729">
    <property type="term" value="F:mRNA binding"/>
    <property type="evidence" value="ECO:0007669"/>
    <property type="project" value="TreeGrafter"/>
</dbReference>
<feature type="compositionally biased region" description="Acidic residues" evidence="4">
    <location>
        <begin position="66"/>
        <end position="79"/>
    </location>
</feature>
<keyword evidence="3" id="KW-0648">Protein biosynthesis</keyword>
<keyword evidence="2 6" id="KW-0396">Initiation factor</keyword>
<feature type="compositionally biased region" description="Basic and acidic residues" evidence="4">
    <location>
        <begin position="80"/>
        <end position="153"/>
    </location>
</feature>
<dbReference type="PANTHER" id="PTHR23253:SF9">
    <property type="entry name" value="EUKARYOTIC TRANSLATION INITIATION FACTOR 4 GAMMA 2"/>
    <property type="match status" value="1"/>
</dbReference>
<feature type="domain" description="MIF4G" evidence="5">
    <location>
        <begin position="250"/>
        <end position="465"/>
    </location>
</feature>
<evidence type="ECO:0000256" key="3">
    <source>
        <dbReference type="ARBA" id="ARBA00022917"/>
    </source>
</evidence>
<proteinExistence type="inferred from homology"/>
<comment type="similarity">
    <text evidence="1">Belongs to the eukaryotic initiation factor 4G family.</text>
</comment>
<dbReference type="EMBL" id="CP142729">
    <property type="protein sequence ID" value="WUR03386.1"/>
    <property type="molecule type" value="Genomic_DNA"/>
</dbReference>
<evidence type="ECO:0000313" key="6">
    <source>
        <dbReference type="EMBL" id="WUR03386.1"/>
    </source>
</evidence>